<evidence type="ECO:0000256" key="2">
    <source>
        <dbReference type="ARBA" id="ARBA00023239"/>
    </source>
</evidence>
<gene>
    <name evidence="4" type="ORF">BCR26_11600</name>
</gene>
<protein>
    <submittedName>
        <fullName evidence="4">Fuculose phosphate aldolase</fullName>
    </submittedName>
</protein>
<dbReference type="GO" id="GO:0005829">
    <property type="term" value="C:cytosol"/>
    <property type="evidence" value="ECO:0007669"/>
    <property type="project" value="TreeGrafter"/>
</dbReference>
<reference evidence="4 5" key="1">
    <citation type="submission" date="2016-09" db="EMBL/GenBank/DDBJ databases">
        <authorList>
            <person name="Capua I."/>
            <person name="De Benedictis P."/>
            <person name="Joannis T."/>
            <person name="Lombin L.H."/>
            <person name="Cattoli G."/>
        </authorList>
    </citation>
    <scope>NUCLEOTIDE SEQUENCE [LARGE SCALE GENOMIC DNA]</scope>
    <source>
        <strain evidence="4 5">LMG 25899</strain>
    </source>
</reference>
<sequence length="212" mass="23304">MLLRKERELVVDYGKRLITSGLTRGTGGNISIYCPERKLLAISPSGMDYFSIEPEDVAVIELSGAQLEGAGKPSSESEMHRIFYERRPDIRSVVHTHSVFCTTLATLKWSLPPANYLLAVAGGEISCAEYATYGTKELAENAFTAIADKKACLLANHGMLAIGNDVAEAFLVAETVEHCSEYYYRAKCVGEPVLLNKEQMAEMLEKIPSYGK</sequence>
<dbReference type="SUPFAM" id="SSF53639">
    <property type="entry name" value="AraD/HMP-PK domain-like"/>
    <property type="match status" value="1"/>
</dbReference>
<dbReference type="Proteomes" id="UP000095256">
    <property type="component" value="Unassembled WGS sequence"/>
</dbReference>
<comment type="caution">
    <text evidence="4">The sequence shown here is derived from an EMBL/GenBank/DDBJ whole genome shotgun (WGS) entry which is preliminary data.</text>
</comment>
<feature type="domain" description="Class II aldolase/adducin N-terminal" evidence="3">
    <location>
        <begin position="8"/>
        <end position="184"/>
    </location>
</feature>
<dbReference type="AlphaFoldDB" id="A0A1E5KY96"/>
<evidence type="ECO:0000256" key="1">
    <source>
        <dbReference type="ARBA" id="ARBA00022723"/>
    </source>
</evidence>
<proteinExistence type="predicted"/>
<dbReference type="EMBL" id="MIEK01000014">
    <property type="protein sequence ID" value="OEH82862.1"/>
    <property type="molecule type" value="Genomic_DNA"/>
</dbReference>
<dbReference type="Gene3D" id="3.40.225.10">
    <property type="entry name" value="Class II aldolase/adducin N-terminal domain"/>
    <property type="match status" value="1"/>
</dbReference>
<keyword evidence="1" id="KW-0479">Metal-binding</keyword>
<dbReference type="GO" id="GO:0016832">
    <property type="term" value="F:aldehyde-lyase activity"/>
    <property type="evidence" value="ECO:0007669"/>
    <property type="project" value="TreeGrafter"/>
</dbReference>
<keyword evidence="5" id="KW-1185">Reference proteome</keyword>
<dbReference type="RefSeq" id="WP_069698211.1">
    <property type="nucleotide sequence ID" value="NZ_JAGGMA010000050.1"/>
</dbReference>
<dbReference type="OrthoDB" id="9794581at2"/>
<dbReference type="NCBIfam" id="NF005302">
    <property type="entry name" value="PRK06833.1"/>
    <property type="match status" value="1"/>
</dbReference>
<dbReference type="InterPro" id="IPR050197">
    <property type="entry name" value="Aldolase_class_II_sugar_metab"/>
</dbReference>
<dbReference type="GO" id="GO:0019323">
    <property type="term" value="P:pentose catabolic process"/>
    <property type="evidence" value="ECO:0007669"/>
    <property type="project" value="TreeGrafter"/>
</dbReference>
<dbReference type="InterPro" id="IPR036409">
    <property type="entry name" value="Aldolase_II/adducin_N_sf"/>
</dbReference>
<name>A0A1E5KY96_9ENTE</name>
<dbReference type="PANTHER" id="PTHR22789">
    <property type="entry name" value="FUCULOSE PHOSPHATE ALDOLASE"/>
    <property type="match status" value="1"/>
</dbReference>
<keyword evidence="2" id="KW-0456">Lyase</keyword>
<accession>A0A1E5KY96</accession>
<evidence type="ECO:0000313" key="5">
    <source>
        <dbReference type="Proteomes" id="UP000095256"/>
    </source>
</evidence>
<dbReference type="STRING" id="762845.BCR26_11600"/>
<dbReference type="PANTHER" id="PTHR22789:SF0">
    <property type="entry name" value="3-OXO-TETRONATE 4-PHOSPHATE DECARBOXYLASE-RELATED"/>
    <property type="match status" value="1"/>
</dbReference>
<dbReference type="InterPro" id="IPR001303">
    <property type="entry name" value="Aldolase_II/adducin_N"/>
</dbReference>
<dbReference type="Pfam" id="PF00596">
    <property type="entry name" value="Aldolase_II"/>
    <property type="match status" value="1"/>
</dbReference>
<dbReference type="GO" id="GO:0046872">
    <property type="term" value="F:metal ion binding"/>
    <property type="evidence" value="ECO:0007669"/>
    <property type="project" value="UniProtKB-KW"/>
</dbReference>
<evidence type="ECO:0000259" key="3">
    <source>
        <dbReference type="SMART" id="SM01007"/>
    </source>
</evidence>
<dbReference type="SMART" id="SM01007">
    <property type="entry name" value="Aldolase_II"/>
    <property type="match status" value="1"/>
</dbReference>
<organism evidence="4 5">
    <name type="scientific">Enterococcus rivorum</name>
    <dbReference type="NCBI Taxonomy" id="762845"/>
    <lineage>
        <taxon>Bacteria</taxon>
        <taxon>Bacillati</taxon>
        <taxon>Bacillota</taxon>
        <taxon>Bacilli</taxon>
        <taxon>Lactobacillales</taxon>
        <taxon>Enterococcaceae</taxon>
        <taxon>Enterococcus</taxon>
    </lineage>
</organism>
<evidence type="ECO:0000313" key="4">
    <source>
        <dbReference type="EMBL" id="OEH82862.1"/>
    </source>
</evidence>